<dbReference type="eggNOG" id="ENOG502ZCMQ">
    <property type="taxonomic scope" value="Bacteria"/>
</dbReference>
<dbReference type="Proteomes" id="UP000013911">
    <property type="component" value="Unassembled WGS sequence"/>
</dbReference>
<dbReference type="AlphaFoldDB" id="R7ZID9"/>
<dbReference type="HOGENOM" id="CLU_027631_0_0_9"/>
<dbReference type="EMBL" id="AQPX01000008">
    <property type="protein sequence ID" value="EON73848.1"/>
    <property type="molecule type" value="Genomic_DNA"/>
</dbReference>
<dbReference type="SUPFAM" id="SSF52980">
    <property type="entry name" value="Restriction endonuclease-like"/>
    <property type="match status" value="1"/>
</dbReference>
<proteinExistence type="predicted"/>
<gene>
    <name evidence="1" type="ORF">H131_04264</name>
</gene>
<name>R7ZID9_LYSSH</name>
<evidence type="ECO:0000313" key="1">
    <source>
        <dbReference type="EMBL" id="EON73848.1"/>
    </source>
</evidence>
<sequence length="611" mass="71076">MQIRKLENIKGENLLKLIKDHCQQNETNRAIELLKKSGICINTFGGGRPNKNEIFKKAIEAINKQENSNVQLKRFIEEINILNTVYKDFNQNHMSTIEENVPANEHFGAYLIALELKLRSLHSELSEENGNISENIIQSTGAILKYFNHKGFKINSSYFSFSKESIEQVKQHFKLASDHLLLSKITELWTYYDIPLQKTGDTYVISSIGNLMAQAKNVSHMTFMDKRIAKMTSDAYYDFITRHVYKNKAALPPNHYNSSNEKTSAEFLMRYLNIPDMNFFINNIPLNILLRAYTVLEQASKDFINENALYSSNRLDEVCIILSKSQWRKKFEAAGIPYKYVKQLMEFMTFSKQSNDLFDCPFIEFEDKLLTVPSVNLNTDSSRAILLNASKNKVNLGDKGLTFEKVILDTLKSQGIKCISKKKHENGTDYECDAIFSMGDTLYLVEIKNWNIPTTYKAYSYYLDDLNKTINQLNRIVDFYLRKDNFNEIQSELEVSNIKRIKKIILTNISVGMNSLNSDIYLIDDTMFRGYFTRTSPKKVETQNLNLTIHSNFEKFYNGEISDCQFNDFINIKPLLDYQIRRLEEYEFEPFADLGIKLKDYTFKNLYIEKV</sequence>
<protein>
    <recommendedName>
        <fullName evidence="3">NERD domain-containing protein</fullName>
    </recommendedName>
</protein>
<comment type="caution">
    <text evidence="1">The sequence shown here is derived from an EMBL/GenBank/DDBJ whole genome shotgun (WGS) entry which is preliminary data.</text>
</comment>
<dbReference type="RefSeq" id="WP_010857817.1">
    <property type="nucleotide sequence ID" value="NZ_KB933398.1"/>
</dbReference>
<accession>R7ZID9</accession>
<dbReference type="OrthoDB" id="8645235at2"/>
<organism evidence="1 2">
    <name type="scientific">Lysinibacillus sphaericus OT4b.31</name>
    <dbReference type="NCBI Taxonomy" id="1285586"/>
    <lineage>
        <taxon>Bacteria</taxon>
        <taxon>Bacillati</taxon>
        <taxon>Bacillota</taxon>
        <taxon>Bacilli</taxon>
        <taxon>Bacillales</taxon>
        <taxon>Bacillaceae</taxon>
        <taxon>Lysinibacillus</taxon>
    </lineage>
</organism>
<dbReference type="PATRIC" id="fig|1285586.5.peg.864"/>
<dbReference type="InterPro" id="IPR011335">
    <property type="entry name" value="Restrct_endonuc-II-like"/>
</dbReference>
<evidence type="ECO:0000313" key="2">
    <source>
        <dbReference type="Proteomes" id="UP000013911"/>
    </source>
</evidence>
<evidence type="ECO:0008006" key="3">
    <source>
        <dbReference type="Google" id="ProtNLM"/>
    </source>
</evidence>
<reference evidence="1 2" key="1">
    <citation type="submission" date="2013-04" db="EMBL/GenBank/DDBJ databases">
        <title>Draft genome of the heavy metal tolerant bacterium Lysinibacillus sphaericus strain OT4b.31.</title>
        <authorList>
            <person name="Pena-Montenegro T.D."/>
            <person name="Dussan J."/>
        </authorList>
    </citation>
    <scope>NUCLEOTIDE SEQUENCE [LARGE SCALE GENOMIC DNA]</scope>
    <source>
        <strain evidence="1 2">OT4b.31</strain>
    </source>
</reference>